<keyword evidence="2 3" id="KW-0732">Signal</keyword>
<dbReference type="PANTHER" id="PTHR30290">
    <property type="entry name" value="PERIPLASMIC BINDING COMPONENT OF ABC TRANSPORTER"/>
    <property type="match status" value="1"/>
</dbReference>
<dbReference type="Gene3D" id="3.90.76.10">
    <property type="entry name" value="Dipeptide-binding Protein, Domain 1"/>
    <property type="match status" value="1"/>
</dbReference>
<evidence type="ECO:0000313" key="5">
    <source>
        <dbReference type="EMBL" id="MFC0309825.1"/>
    </source>
</evidence>
<proteinExistence type="inferred from homology"/>
<feature type="chain" id="PRO_5045336778" evidence="3">
    <location>
        <begin position="23"/>
        <end position="565"/>
    </location>
</feature>
<feature type="domain" description="Solute-binding protein family 5" evidence="4">
    <location>
        <begin position="78"/>
        <end position="478"/>
    </location>
</feature>
<dbReference type="InterPro" id="IPR039424">
    <property type="entry name" value="SBP_5"/>
</dbReference>
<dbReference type="PROSITE" id="PS01040">
    <property type="entry name" value="SBP_BACTERIAL_5"/>
    <property type="match status" value="1"/>
</dbReference>
<reference evidence="5 6" key="1">
    <citation type="submission" date="2024-09" db="EMBL/GenBank/DDBJ databases">
        <authorList>
            <person name="Sun Q."/>
            <person name="Mori K."/>
        </authorList>
    </citation>
    <scope>NUCLEOTIDE SEQUENCE [LARGE SCALE GENOMIC DNA]</scope>
    <source>
        <strain evidence="5 6">CCM 7539</strain>
    </source>
</reference>
<dbReference type="SUPFAM" id="SSF53850">
    <property type="entry name" value="Periplasmic binding protein-like II"/>
    <property type="match status" value="1"/>
</dbReference>
<organism evidence="5 6">
    <name type="scientific">Gallibacterium trehalosifermentans</name>
    <dbReference type="NCBI Taxonomy" id="516935"/>
    <lineage>
        <taxon>Bacteria</taxon>
        <taxon>Pseudomonadati</taxon>
        <taxon>Pseudomonadota</taxon>
        <taxon>Gammaproteobacteria</taxon>
        <taxon>Pasteurellales</taxon>
        <taxon>Pasteurellaceae</taxon>
        <taxon>Gallibacterium</taxon>
    </lineage>
</organism>
<evidence type="ECO:0000256" key="3">
    <source>
        <dbReference type="SAM" id="SignalP"/>
    </source>
</evidence>
<feature type="signal peptide" evidence="3">
    <location>
        <begin position="1"/>
        <end position="22"/>
    </location>
</feature>
<sequence length="565" mass="63240">MGFAKYIATGLFGICAVEMAVAAPSVPKQVLDNGLVYCTHALSVSLNPQTADAANNNNIVADQIYNKLFELSGLDNHVVPSLATSYFVSKDGKTITINLRRGVKFHKTAWFTPTRDFNAEDVVFSLNRIIGKNDGIFPVEKGITNTGNKISQYALFNEKAKNQHFPYFESIRLRNKIEAVTVVNPYQVQIHLVSPDASVLSHLSGSNAVILSYEYALQLNADDNLAQLDTLPIGTGPYQLKRYFRDRNIRLVRNDEYWGEPASIKNVVIDVSTTKTGRLARFLNGECDIMAFPDASQLKLLNERLPSVRISVADSMNLAFVALNMKRQVMQSVDTRRALALAINRRRIIQHIYYGTAKVAQTIIPQISWASRFNATAFDYDYDPDKARTLLANKNLTLTFWVIDEEQVYDPNPIKMAEMIKYDLAKVGVKANIKVVSYNFLKKSVLEGNDNYDMILTGWVTNNLDPDSFLRPILSCPSQKTITNLSSWCHPPLDALLVKALQTDVQLLRSLDYDMAQQLIIRQVPIIPIATVNNVLVANNRVNGINMTPFGSIHFRGLSLNGVQK</sequence>
<dbReference type="Proteomes" id="UP001589767">
    <property type="component" value="Unassembled WGS sequence"/>
</dbReference>
<dbReference type="RefSeq" id="WP_382371613.1">
    <property type="nucleotide sequence ID" value="NZ_JBHLWB010000009.1"/>
</dbReference>
<protein>
    <submittedName>
        <fullName evidence="5">ABC transporter substrate-binding protein</fullName>
    </submittedName>
</protein>
<keyword evidence="6" id="KW-1185">Reference proteome</keyword>
<dbReference type="PIRSF" id="PIRSF002741">
    <property type="entry name" value="MppA"/>
    <property type="match status" value="1"/>
</dbReference>
<accession>A0ABV6H506</accession>
<evidence type="ECO:0000256" key="1">
    <source>
        <dbReference type="ARBA" id="ARBA00005695"/>
    </source>
</evidence>
<gene>
    <name evidence="5" type="ORF">ACFFHK_08935</name>
</gene>
<dbReference type="PANTHER" id="PTHR30290:SF28">
    <property type="entry name" value="ABC TRANSPORTER PERIPLASMIC-BINDING PROTEIN SAPA-RELATED"/>
    <property type="match status" value="1"/>
</dbReference>
<evidence type="ECO:0000259" key="4">
    <source>
        <dbReference type="Pfam" id="PF00496"/>
    </source>
</evidence>
<dbReference type="Gene3D" id="3.40.190.10">
    <property type="entry name" value="Periplasmic binding protein-like II"/>
    <property type="match status" value="1"/>
</dbReference>
<dbReference type="InterPro" id="IPR000914">
    <property type="entry name" value="SBP_5_dom"/>
</dbReference>
<name>A0ABV6H506_9PAST</name>
<dbReference type="CDD" id="cd08493">
    <property type="entry name" value="PBP2_DppA_like"/>
    <property type="match status" value="1"/>
</dbReference>
<comment type="similarity">
    <text evidence="1">Belongs to the bacterial solute-binding protein 5 family.</text>
</comment>
<comment type="caution">
    <text evidence="5">The sequence shown here is derived from an EMBL/GenBank/DDBJ whole genome shotgun (WGS) entry which is preliminary data.</text>
</comment>
<dbReference type="Gene3D" id="3.10.105.10">
    <property type="entry name" value="Dipeptide-binding Protein, Domain 3"/>
    <property type="match status" value="1"/>
</dbReference>
<evidence type="ECO:0000256" key="2">
    <source>
        <dbReference type="ARBA" id="ARBA00022729"/>
    </source>
</evidence>
<dbReference type="InterPro" id="IPR030678">
    <property type="entry name" value="Peptide/Ni-bd"/>
</dbReference>
<dbReference type="EMBL" id="JBHLWB010000009">
    <property type="protein sequence ID" value="MFC0309825.1"/>
    <property type="molecule type" value="Genomic_DNA"/>
</dbReference>
<dbReference type="InterPro" id="IPR023765">
    <property type="entry name" value="SBP_5_CS"/>
</dbReference>
<dbReference type="Pfam" id="PF00496">
    <property type="entry name" value="SBP_bac_5"/>
    <property type="match status" value="1"/>
</dbReference>
<evidence type="ECO:0000313" key="6">
    <source>
        <dbReference type="Proteomes" id="UP001589767"/>
    </source>
</evidence>